<proteinExistence type="predicted"/>
<sequence length="89" mass="9778">MGRAASPLLREPLAARFPPVPCPAALITNAVPKRPVRCLLEGFMTGRALGDHGLDRPTLSQLYLTLFARRLKECRIAIFGRGVFLTLGY</sequence>
<dbReference type="AlphaFoldDB" id="A0A7E4VAV1"/>
<reference evidence="1" key="1">
    <citation type="journal article" date="2013" name="Genetics">
        <title>The draft genome and transcriptome of Panagrellus redivivus are shaped by the harsh demands of a free-living lifestyle.</title>
        <authorList>
            <person name="Srinivasan J."/>
            <person name="Dillman A.R."/>
            <person name="Macchietto M.G."/>
            <person name="Heikkinen L."/>
            <person name="Lakso M."/>
            <person name="Fracchia K.M."/>
            <person name="Antoshechkin I."/>
            <person name="Mortazavi A."/>
            <person name="Wong G."/>
            <person name="Sternberg P.W."/>
        </authorList>
    </citation>
    <scope>NUCLEOTIDE SEQUENCE [LARGE SCALE GENOMIC DNA]</scope>
    <source>
        <strain evidence="1">MT8872</strain>
    </source>
</reference>
<organism evidence="1 2">
    <name type="scientific">Panagrellus redivivus</name>
    <name type="common">Microworm</name>
    <dbReference type="NCBI Taxonomy" id="6233"/>
    <lineage>
        <taxon>Eukaryota</taxon>
        <taxon>Metazoa</taxon>
        <taxon>Ecdysozoa</taxon>
        <taxon>Nematoda</taxon>
        <taxon>Chromadorea</taxon>
        <taxon>Rhabditida</taxon>
        <taxon>Tylenchina</taxon>
        <taxon>Panagrolaimomorpha</taxon>
        <taxon>Panagrolaimoidea</taxon>
        <taxon>Panagrolaimidae</taxon>
        <taxon>Panagrellus</taxon>
    </lineage>
</organism>
<dbReference type="Proteomes" id="UP000492821">
    <property type="component" value="Unassembled WGS sequence"/>
</dbReference>
<evidence type="ECO:0000313" key="1">
    <source>
        <dbReference type="Proteomes" id="UP000492821"/>
    </source>
</evidence>
<keyword evidence="1" id="KW-1185">Reference proteome</keyword>
<reference evidence="2" key="2">
    <citation type="submission" date="2020-10" db="UniProtKB">
        <authorList>
            <consortium name="WormBaseParasite"/>
        </authorList>
    </citation>
    <scope>IDENTIFICATION</scope>
</reference>
<name>A0A7E4VAV1_PANRE</name>
<accession>A0A7E4VAV1</accession>
<dbReference type="WBParaSite" id="Pan_g18719.t1">
    <property type="protein sequence ID" value="Pan_g18719.t1"/>
    <property type="gene ID" value="Pan_g18719"/>
</dbReference>
<evidence type="ECO:0000313" key="2">
    <source>
        <dbReference type="WBParaSite" id="Pan_g18719.t1"/>
    </source>
</evidence>
<protein>
    <submittedName>
        <fullName evidence="2">DUF1403 family protein</fullName>
    </submittedName>
</protein>